<dbReference type="PRINTS" id="PR00173">
    <property type="entry name" value="EDTRNSPORT"/>
</dbReference>
<feature type="transmembrane region" description="Helical" evidence="6">
    <location>
        <begin position="347"/>
        <end position="364"/>
    </location>
</feature>
<evidence type="ECO:0000313" key="8">
    <source>
        <dbReference type="Proteomes" id="UP000003277"/>
    </source>
</evidence>
<dbReference type="AlphaFoldDB" id="H1CZZ4"/>
<feature type="transmembrane region" description="Helical" evidence="6">
    <location>
        <begin position="51"/>
        <end position="79"/>
    </location>
</feature>
<dbReference type="RefSeq" id="WP_008859428.1">
    <property type="nucleotide sequence ID" value="NZ_JH591187.1"/>
</dbReference>
<dbReference type="OrthoDB" id="9768885at2"/>
<proteinExistence type="predicted"/>
<reference evidence="7 8" key="1">
    <citation type="submission" date="2011-11" db="EMBL/GenBank/DDBJ databases">
        <title>The Genome Sequence of Dialister succinatiphilus YIT 11850.</title>
        <authorList>
            <consortium name="The Broad Institute Genome Sequencing Platform"/>
            <person name="Earl A."/>
            <person name="Ward D."/>
            <person name="Feldgarden M."/>
            <person name="Gevers D."/>
            <person name="Morotomi M."/>
            <person name="Young S.K."/>
            <person name="Zeng Q."/>
            <person name="Gargeya S."/>
            <person name="Fitzgerald M."/>
            <person name="Haas B."/>
            <person name="Abouelleil A."/>
            <person name="Alvarado L."/>
            <person name="Arachchi H.M."/>
            <person name="Berlin A."/>
            <person name="Brown A."/>
            <person name="Chapman S.B."/>
            <person name="Dunbar C."/>
            <person name="Gearin G."/>
            <person name="Goldberg J."/>
            <person name="Griggs A."/>
            <person name="Gujja S."/>
            <person name="Heiman D."/>
            <person name="Howarth C."/>
            <person name="Lui A."/>
            <person name="MacDonald P.J.P."/>
            <person name="Montmayeur A."/>
            <person name="Murphy C."/>
            <person name="Neiman D."/>
            <person name="Pearson M."/>
            <person name="Priest M."/>
            <person name="Roberts A."/>
            <person name="Saif S."/>
            <person name="Shea T."/>
            <person name="Sisk P."/>
            <person name="Stolte C."/>
            <person name="Sykes S."/>
            <person name="Wortman J."/>
            <person name="Nusbaum C."/>
            <person name="Birren B."/>
        </authorList>
    </citation>
    <scope>NUCLEOTIDE SEQUENCE [LARGE SCALE GENOMIC DNA]</scope>
    <source>
        <strain evidence="7 8">YIT 11850</strain>
    </source>
</reference>
<accession>H1CZZ4</accession>
<dbReference type="Pfam" id="PF00375">
    <property type="entry name" value="SDF"/>
    <property type="match status" value="1"/>
</dbReference>
<dbReference type="PANTHER" id="PTHR11958:SF63">
    <property type="entry name" value="AMINO ACID TRANSPORTER"/>
    <property type="match status" value="1"/>
</dbReference>
<dbReference type="GO" id="GO:0005886">
    <property type="term" value="C:plasma membrane"/>
    <property type="evidence" value="ECO:0007669"/>
    <property type="project" value="TreeGrafter"/>
</dbReference>
<evidence type="ECO:0000256" key="4">
    <source>
        <dbReference type="ARBA" id="ARBA00022989"/>
    </source>
</evidence>
<evidence type="ECO:0000256" key="1">
    <source>
        <dbReference type="ARBA" id="ARBA00004141"/>
    </source>
</evidence>
<keyword evidence="3 6" id="KW-0812">Transmembrane</keyword>
<feature type="transmembrane region" description="Helical" evidence="6">
    <location>
        <begin position="200"/>
        <end position="221"/>
    </location>
</feature>
<dbReference type="eggNOG" id="COG1301">
    <property type="taxonomic scope" value="Bacteria"/>
</dbReference>
<dbReference type="PANTHER" id="PTHR11958">
    <property type="entry name" value="SODIUM/DICARBOXYLATE SYMPORTER-RELATED"/>
    <property type="match status" value="1"/>
</dbReference>
<dbReference type="Proteomes" id="UP000003277">
    <property type="component" value="Unassembled WGS sequence"/>
</dbReference>
<keyword evidence="5 6" id="KW-0472">Membrane</keyword>
<evidence type="ECO:0000256" key="6">
    <source>
        <dbReference type="SAM" id="Phobius"/>
    </source>
</evidence>
<protein>
    <recommendedName>
        <fullName evidence="9">Dicarboxylate/amino acid:cation symporter</fullName>
    </recommendedName>
</protein>
<dbReference type="GO" id="GO:0015175">
    <property type="term" value="F:neutral L-amino acid transmembrane transporter activity"/>
    <property type="evidence" value="ECO:0007669"/>
    <property type="project" value="TreeGrafter"/>
</dbReference>
<feature type="transmembrane region" description="Helical" evidence="6">
    <location>
        <begin position="159"/>
        <end position="180"/>
    </location>
</feature>
<feature type="transmembrane region" description="Helical" evidence="6">
    <location>
        <begin position="241"/>
        <end position="261"/>
    </location>
</feature>
<dbReference type="PATRIC" id="fig|742743.3.peg.954"/>
<evidence type="ECO:0000256" key="5">
    <source>
        <dbReference type="ARBA" id="ARBA00023136"/>
    </source>
</evidence>
<keyword evidence="8" id="KW-1185">Reference proteome</keyword>
<dbReference type="InterPro" id="IPR036458">
    <property type="entry name" value="Na:dicarbo_symporter_sf"/>
</dbReference>
<dbReference type="SUPFAM" id="SSF118215">
    <property type="entry name" value="Proton glutamate symport protein"/>
    <property type="match status" value="1"/>
</dbReference>
<dbReference type="Gene3D" id="1.10.3860.10">
    <property type="entry name" value="Sodium:dicarboxylate symporter"/>
    <property type="match status" value="1"/>
</dbReference>
<comment type="subcellular location">
    <subcellularLocation>
        <location evidence="1">Membrane</location>
        <topology evidence="1">Multi-pass membrane protein</topology>
    </subcellularLocation>
</comment>
<keyword evidence="4 6" id="KW-1133">Transmembrane helix</keyword>
<evidence type="ECO:0000313" key="7">
    <source>
        <dbReference type="EMBL" id="EHO63152.1"/>
    </source>
</evidence>
<gene>
    <name evidence="7" type="ORF">HMPREF9453_00932</name>
</gene>
<dbReference type="EMBL" id="ADLT01000020">
    <property type="protein sequence ID" value="EHO63152.1"/>
    <property type="molecule type" value="Genomic_DNA"/>
</dbReference>
<keyword evidence="2" id="KW-0813">Transport</keyword>
<dbReference type="GO" id="GO:0015501">
    <property type="term" value="F:glutamate:sodium symporter activity"/>
    <property type="evidence" value="ECO:0007669"/>
    <property type="project" value="TreeGrafter"/>
</dbReference>
<dbReference type="GO" id="GO:0005313">
    <property type="term" value="F:L-glutamate transmembrane transporter activity"/>
    <property type="evidence" value="ECO:0007669"/>
    <property type="project" value="TreeGrafter"/>
</dbReference>
<organism evidence="7 8">
    <name type="scientific">Dialister succinatiphilus YIT 11850</name>
    <dbReference type="NCBI Taxonomy" id="742743"/>
    <lineage>
        <taxon>Bacteria</taxon>
        <taxon>Bacillati</taxon>
        <taxon>Bacillota</taxon>
        <taxon>Negativicutes</taxon>
        <taxon>Veillonellales</taxon>
        <taxon>Veillonellaceae</taxon>
        <taxon>Dialister</taxon>
    </lineage>
</organism>
<evidence type="ECO:0008006" key="9">
    <source>
        <dbReference type="Google" id="ProtNLM"/>
    </source>
</evidence>
<feature type="transmembrane region" description="Helical" evidence="6">
    <location>
        <begin position="370"/>
        <end position="393"/>
    </location>
</feature>
<evidence type="ECO:0000256" key="2">
    <source>
        <dbReference type="ARBA" id="ARBA00022448"/>
    </source>
</evidence>
<name>H1CZZ4_9FIRM</name>
<feature type="transmembrane region" description="Helical" evidence="6">
    <location>
        <begin position="27"/>
        <end position="45"/>
    </location>
</feature>
<feature type="transmembrane region" description="Helical" evidence="6">
    <location>
        <begin position="91"/>
        <end position="117"/>
    </location>
</feature>
<dbReference type="HOGENOM" id="CLU_019375_7_1_9"/>
<evidence type="ECO:0000256" key="3">
    <source>
        <dbReference type="ARBA" id="ARBA00022692"/>
    </source>
</evidence>
<sequence>MKKNEEVQAAAQKALEANKKNKQGRQFVLWMLALVVGAALGWLGIKPLNELFTFIATVFTRLFQFIAVPTIALAVITTLAQLGGKKETGRIFAHAVTYTLLTTICAAGIGLMMYLWIAPGNLPAEIIGAGTANVPQKLGHLTYYDHILSVIPNNLLQPFLSGNVLAVMMIAAAFGLGLAFMPKTENRDILMKGIMGFQELLFTLIRALLFILPVGILAFAAQLSAQIEAGVIVGALGKYTAVIIGSNVIQFFIVIPVFLLARGLNPLQVFRKMSPAIAVALFTKSSAGTLPVTLASAEHNMKANPAVSRFVLPICTTINMNGCAAFILVTSLFVMQNAGYEMSMPTMITWLFVAVLAAIGNAGVPMGCYFLTLSLMSGIGAPIGIMGVILPIYTIIDMIETAENVWSDSAVCAMTDHDLKGKIPEPSDGEVAGA</sequence>
<feature type="transmembrane region" description="Helical" evidence="6">
    <location>
        <begin position="310"/>
        <end position="335"/>
    </location>
</feature>
<comment type="caution">
    <text evidence="7">The sequence shown here is derived from an EMBL/GenBank/DDBJ whole genome shotgun (WGS) entry which is preliminary data.</text>
</comment>
<dbReference type="InterPro" id="IPR001991">
    <property type="entry name" value="Na-dicarboxylate_symporter"/>
</dbReference>
<dbReference type="InterPro" id="IPR050746">
    <property type="entry name" value="DAACS"/>
</dbReference>